<dbReference type="PANTHER" id="PTHR43303">
    <property type="entry name" value="NADPH DEHYDROGENASE C23G7.10C-RELATED"/>
    <property type="match status" value="1"/>
</dbReference>
<dbReference type="EMBL" id="BAAAKK010000003">
    <property type="protein sequence ID" value="GAA1420847.1"/>
    <property type="molecule type" value="Genomic_DNA"/>
</dbReference>
<evidence type="ECO:0000256" key="1">
    <source>
        <dbReference type="ARBA" id="ARBA00001917"/>
    </source>
</evidence>
<keyword evidence="2" id="KW-0285">Flavoprotein</keyword>
<evidence type="ECO:0000256" key="2">
    <source>
        <dbReference type="ARBA" id="ARBA00022630"/>
    </source>
</evidence>
<comment type="caution">
    <text evidence="7">The sequence shown here is derived from an EMBL/GenBank/DDBJ whole genome shotgun (WGS) entry which is preliminary data.</text>
</comment>
<evidence type="ECO:0000256" key="3">
    <source>
        <dbReference type="ARBA" id="ARBA00022643"/>
    </source>
</evidence>
<dbReference type="SUPFAM" id="SSF51395">
    <property type="entry name" value="FMN-linked oxidoreductases"/>
    <property type="match status" value="1"/>
</dbReference>
<dbReference type="PANTHER" id="PTHR43303:SF4">
    <property type="entry name" value="NADPH DEHYDROGENASE C23G7.10C-RELATED"/>
    <property type="match status" value="1"/>
</dbReference>
<proteinExistence type="predicted"/>
<keyword evidence="5" id="KW-0560">Oxidoreductase</keyword>
<dbReference type="Proteomes" id="UP001501266">
    <property type="component" value="Unassembled WGS sequence"/>
</dbReference>
<feature type="domain" description="NADH:flavin oxidoreductase/NADH oxidase N-terminal" evidence="6">
    <location>
        <begin position="4"/>
        <end position="339"/>
    </location>
</feature>
<dbReference type="InterPro" id="IPR013785">
    <property type="entry name" value="Aldolase_TIM"/>
</dbReference>
<organism evidence="7 8">
    <name type="scientific">Agrococcus citreus</name>
    <dbReference type="NCBI Taxonomy" id="84643"/>
    <lineage>
        <taxon>Bacteria</taxon>
        <taxon>Bacillati</taxon>
        <taxon>Actinomycetota</taxon>
        <taxon>Actinomycetes</taxon>
        <taxon>Micrococcales</taxon>
        <taxon>Microbacteriaceae</taxon>
        <taxon>Agrococcus</taxon>
    </lineage>
</organism>
<evidence type="ECO:0000259" key="6">
    <source>
        <dbReference type="Pfam" id="PF00724"/>
    </source>
</evidence>
<keyword evidence="8" id="KW-1185">Reference proteome</keyword>
<dbReference type="RefSeq" id="WP_343918179.1">
    <property type="nucleotide sequence ID" value="NZ_BAAAKK010000003.1"/>
</dbReference>
<dbReference type="InterPro" id="IPR044152">
    <property type="entry name" value="YqjM-like"/>
</dbReference>
<dbReference type="Gene3D" id="3.20.20.70">
    <property type="entry name" value="Aldolase class I"/>
    <property type="match status" value="1"/>
</dbReference>
<evidence type="ECO:0000313" key="7">
    <source>
        <dbReference type="EMBL" id="GAA1420847.1"/>
    </source>
</evidence>
<reference evidence="7 8" key="1">
    <citation type="journal article" date="2019" name="Int. J. Syst. Evol. Microbiol.">
        <title>The Global Catalogue of Microorganisms (GCM) 10K type strain sequencing project: providing services to taxonomists for standard genome sequencing and annotation.</title>
        <authorList>
            <consortium name="The Broad Institute Genomics Platform"/>
            <consortium name="The Broad Institute Genome Sequencing Center for Infectious Disease"/>
            <person name="Wu L."/>
            <person name="Ma J."/>
        </authorList>
    </citation>
    <scope>NUCLEOTIDE SEQUENCE [LARGE SCALE GENOMIC DNA]</scope>
    <source>
        <strain evidence="7 8">JCM 12398</strain>
    </source>
</reference>
<sequence>MSVLFSPVQLGPIEVRNRAWVSPMCQYSCEERDGMAGDWHHEHLTSFARGGAGLVMTEAAAIEPIGRISPHDLGLWNDAQAEALAPIAARIRAHGAVPAVQLAHAGRKASTHRQWSGRGSVPVDEGGWQTVSAGSEAFGHYAPPRALASDEVAALPELFAAAARRAVGAGFDAVEVHAAHGYLLHQFLSPLSNDRDDEWGVGEGGLRTLLLQRVVEAVRAAVPDAALMVRLSASDWVEGGIDAAMTVEHVRVAIAAGADWFDLSSGGNDPRQEIPLEPGYQVPFARAVRAATGAKVNAVGLIDEPAHAESVLVDGDADAVMLARAWMRNPHWALGAETELDGVSDASVWPPQYTRARRVPTPAR</sequence>
<comment type="cofactor">
    <cofactor evidence="1">
        <name>FMN</name>
        <dbReference type="ChEBI" id="CHEBI:58210"/>
    </cofactor>
</comment>
<keyword evidence="3" id="KW-0288">FMN</keyword>
<evidence type="ECO:0000256" key="4">
    <source>
        <dbReference type="ARBA" id="ARBA00022857"/>
    </source>
</evidence>
<evidence type="ECO:0000313" key="8">
    <source>
        <dbReference type="Proteomes" id="UP001501266"/>
    </source>
</evidence>
<accession>A0ABN1YRK8</accession>
<evidence type="ECO:0000256" key="5">
    <source>
        <dbReference type="ARBA" id="ARBA00023002"/>
    </source>
</evidence>
<name>A0ABN1YRK8_9MICO</name>
<dbReference type="CDD" id="cd02932">
    <property type="entry name" value="OYE_YqiM_FMN"/>
    <property type="match status" value="1"/>
</dbReference>
<gene>
    <name evidence="7" type="ORF">GCM10009640_10740</name>
</gene>
<keyword evidence="4" id="KW-0521">NADP</keyword>
<dbReference type="InterPro" id="IPR001155">
    <property type="entry name" value="OxRdtase_FMN_N"/>
</dbReference>
<dbReference type="Pfam" id="PF00724">
    <property type="entry name" value="Oxidored_FMN"/>
    <property type="match status" value="1"/>
</dbReference>
<protein>
    <submittedName>
        <fullName evidence="7">NADH:flavin oxidoreductase/NADH oxidase</fullName>
    </submittedName>
</protein>